<keyword evidence="2" id="KW-1185">Reference proteome</keyword>
<dbReference type="RefSeq" id="WP_006887754.1">
    <property type="nucleotide sequence ID" value="NZ_AJJQ01000018.1"/>
</dbReference>
<dbReference type="EMBL" id="AJJQ01000018">
    <property type="protein sequence ID" value="EID51518.1"/>
    <property type="molecule type" value="Genomic_DNA"/>
</dbReference>
<dbReference type="AlphaFoldDB" id="I0UUG5"/>
<sequence>MASSPSVHFIPWPVAGPQRNSEGTPLGAHPVQYLKPGLLTLTAGGSAHSLFLVPPAFTPEHPHSFSAETTPIILPDEPEPQGMYFHFTADESQLLVRVFGSSLWEQETHYATAAIDHALKLTWTKRDTNIERMACIEAAVTAIHQGMFTDPHLLDPGEYARVSSPDGFTSYNLHSAAAPGQITRVLEMDQRYGNPERHTVTEYCAQVLPDHGGLVWQVAAEDARYWSDAMSPLFDAPLTGEQLPEFVREILPYLPSAPIACEYPQPPQVTDYRVTFTPWPVTAAQAERMSTAPDLWGQLVPGELNVERADGKPENLSLYMAVDDAHTPVPGCFFQVPPECPEDPAGGLSFYFRQAALCGDLLLVASAADTVWSPNGVEESAVARLDSSLNLTWEVQDTVPGRAELIEAVFEVMRTIPGTVPPTLSEGECLHLPNRFDVAEEFGTYHYCHDGVMVRAFMVGAGWVDGDVQLYQAQVQTADGTGVLVWGTGSYGVRYWKAPGHQAYFPPLTGDEIPAPVRALSAHLPPAGSE</sequence>
<reference evidence="1" key="1">
    <citation type="submission" date="2012-03" db="EMBL/GenBank/DDBJ databases">
        <authorList>
            <person name="Durkin A.S."/>
            <person name="McCorrison J."/>
            <person name="Torralba M."/>
            <person name="Gillis M."/>
            <person name="Methe B."/>
            <person name="Sutton G."/>
            <person name="Nelson K.E."/>
        </authorList>
    </citation>
    <scope>NUCLEOTIDE SEQUENCE [LARGE SCALE GENOMIC DNA]</scope>
    <source>
        <strain evidence="1">F0474</strain>
    </source>
</reference>
<dbReference type="PATRIC" id="fig|1125724.3.peg.739"/>
<gene>
    <name evidence="1" type="ORF">HMPREF1324_1290</name>
</gene>
<name>I0UUG5_9MICC</name>
<evidence type="ECO:0000313" key="2">
    <source>
        <dbReference type="Proteomes" id="UP000004863"/>
    </source>
</evidence>
<dbReference type="Proteomes" id="UP000004863">
    <property type="component" value="Unassembled WGS sequence"/>
</dbReference>
<evidence type="ECO:0000313" key="1">
    <source>
        <dbReference type="EMBL" id="EID51518.1"/>
    </source>
</evidence>
<protein>
    <submittedName>
        <fullName evidence="1">Uncharacterized protein</fullName>
    </submittedName>
</protein>
<comment type="caution">
    <text evidence="1">The sequence shown here is derived from an EMBL/GenBank/DDBJ whole genome shotgun (WGS) entry which is preliminary data.</text>
</comment>
<proteinExistence type="predicted"/>
<accession>I0UUG5</accession>
<organism evidence="1 2">
    <name type="scientific">Rothia aeria F0474</name>
    <dbReference type="NCBI Taxonomy" id="1125724"/>
    <lineage>
        <taxon>Bacteria</taxon>
        <taxon>Bacillati</taxon>
        <taxon>Actinomycetota</taxon>
        <taxon>Actinomycetes</taxon>
        <taxon>Micrococcales</taxon>
        <taxon>Micrococcaceae</taxon>
        <taxon>Rothia</taxon>
    </lineage>
</organism>